<organism evidence="1">
    <name type="scientific">hydrothermal vent metagenome</name>
    <dbReference type="NCBI Taxonomy" id="652676"/>
    <lineage>
        <taxon>unclassified sequences</taxon>
        <taxon>metagenomes</taxon>
        <taxon>ecological metagenomes</taxon>
    </lineage>
</organism>
<name>A0A160VF16_9ZZZZ</name>
<dbReference type="EMBL" id="FAXC01000181">
    <property type="protein sequence ID" value="CUV09105.1"/>
    <property type="molecule type" value="Genomic_DNA"/>
</dbReference>
<dbReference type="AlphaFoldDB" id="A0A160VF16"/>
<evidence type="ECO:0000313" key="1">
    <source>
        <dbReference type="EMBL" id="CUV09105.1"/>
    </source>
</evidence>
<gene>
    <name evidence="1" type="ORF">MGWOODY_Mmi954</name>
</gene>
<sequence length="37" mass="4444">MVWYNINDCAYNDMVSMWARGLPWPTYLYRSTTPLLT</sequence>
<protein>
    <submittedName>
        <fullName evidence="1">Uncharacterized protein</fullName>
    </submittedName>
</protein>
<proteinExistence type="predicted"/>
<reference evidence="1" key="1">
    <citation type="submission" date="2015-10" db="EMBL/GenBank/DDBJ databases">
        <authorList>
            <person name="Gilbert D.G."/>
        </authorList>
    </citation>
    <scope>NUCLEOTIDE SEQUENCE</scope>
</reference>
<accession>A0A160VF16</accession>